<feature type="non-terminal residue" evidence="1">
    <location>
        <position position="72"/>
    </location>
</feature>
<evidence type="ECO:0000313" key="1">
    <source>
        <dbReference type="EMBL" id="KAG9460881.1"/>
    </source>
</evidence>
<evidence type="ECO:0008006" key="3">
    <source>
        <dbReference type="Google" id="ProtNLM"/>
    </source>
</evidence>
<sequence length="72" mass="8164">YNAPLTATEYIHRVGRTARLGARGSSLLLLMPSEAEYIQTLGNHKISISEMKMEEILSDLLLEDFLMIRRGK</sequence>
<dbReference type="EMBL" id="WNTK01035024">
    <property type="protein sequence ID" value="KAG9460881.1"/>
    <property type="molecule type" value="Genomic_DNA"/>
</dbReference>
<comment type="caution">
    <text evidence="1">The sequence shown here is derived from an EMBL/GenBank/DDBJ whole genome shotgun (WGS) entry which is preliminary data.</text>
</comment>
<reference evidence="1" key="1">
    <citation type="thesis" date="2020" institute="ProQuest LLC" country="789 East Eisenhower Parkway, Ann Arbor, MI, USA">
        <title>Comparative Genomics and Chromosome Evolution.</title>
        <authorList>
            <person name="Mudd A.B."/>
        </authorList>
    </citation>
    <scope>NUCLEOTIDE SEQUENCE</scope>
    <source>
        <strain evidence="1">HN-11 Male</strain>
        <tissue evidence="1">Kidney and liver</tissue>
    </source>
</reference>
<dbReference type="SUPFAM" id="SSF52540">
    <property type="entry name" value="P-loop containing nucleoside triphosphate hydrolases"/>
    <property type="match status" value="1"/>
</dbReference>
<keyword evidence="2" id="KW-1185">Reference proteome</keyword>
<dbReference type="InterPro" id="IPR027417">
    <property type="entry name" value="P-loop_NTPase"/>
</dbReference>
<dbReference type="AlphaFoldDB" id="A0A8J6B3N6"/>
<organism evidence="1 2">
    <name type="scientific">Eleutherodactylus coqui</name>
    <name type="common">Puerto Rican coqui</name>
    <dbReference type="NCBI Taxonomy" id="57060"/>
    <lineage>
        <taxon>Eukaryota</taxon>
        <taxon>Metazoa</taxon>
        <taxon>Chordata</taxon>
        <taxon>Craniata</taxon>
        <taxon>Vertebrata</taxon>
        <taxon>Euteleostomi</taxon>
        <taxon>Amphibia</taxon>
        <taxon>Batrachia</taxon>
        <taxon>Anura</taxon>
        <taxon>Neobatrachia</taxon>
        <taxon>Hyloidea</taxon>
        <taxon>Eleutherodactylidae</taxon>
        <taxon>Eleutherodactylinae</taxon>
        <taxon>Eleutherodactylus</taxon>
        <taxon>Eleutherodactylus</taxon>
    </lineage>
</organism>
<dbReference type="Proteomes" id="UP000770717">
    <property type="component" value="Unassembled WGS sequence"/>
</dbReference>
<gene>
    <name evidence="1" type="ORF">GDO78_018962</name>
</gene>
<accession>A0A8J6B3N6</accession>
<dbReference type="Gene3D" id="3.40.50.300">
    <property type="entry name" value="P-loop containing nucleotide triphosphate hydrolases"/>
    <property type="match status" value="1"/>
</dbReference>
<proteinExistence type="predicted"/>
<feature type="non-terminal residue" evidence="1">
    <location>
        <position position="1"/>
    </location>
</feature>
<evidence type="ECO:0000313" key="2">
    <source>
        <dbReference type="Proteomes" id="UP000770717"/>
    </source>
</evidence>
<dbReference type="OrthoDB" id="422663at2759"/>
<protein>
    <recommendedName>
        <fullName evidence="3">Helicase C-terminal domain-containing protein</fullName>
    </recommendedName>
</protein>
<name>A0A8J6B3N6_ELECQ</name>